<reference evidence="1 2" key="1">
    <citation type="submission" date="2016-02" db="EMBL/GenBank/DDBJ databases">
        <title>Genome analysis of coral dinoflagellate symbionts highlights evolutionary adaptations to a symbiotic lifestyle.</title>
        <authorList>
            <person name="Aranda M."/>
            <person name="Li Y."/>
            <person name="Liew Y.J."/>
            <person name="Baumgarten S."/>
            <person name="Simakov O."/>
            <person name="Wilson M."/>
            <person name="Piel J."/>
            <person name="Ashoor H."/>
            <person name="Bougouffa S."/>
            <person name="Bajic V.B."/>
            <person name="Ryu T."/>
            <person name="Ravasi T."/>
            <person name="Bayer T."/>
            <person name="Micklem G."/>
            <person name="Kim H."/>
            <person name="Bhak J."/>
            <person name="Lajeunesse T.C."/>
            <person name="Voolstra C.R."/>
        </authorList>
    </citation>
    <scope>NUCLEOTIDE SEQUENCE [LARGE SCALE GENOMIC DNA]</scope>
    <source>
        <strain evidence="1 2">CCMP2467</strain>
    </source>
</reference>
<name>A0A1Q9BRK7_SYMMI</name>
<dbReference type="Proteomes" id="UP000186817">
    <property type="component" value="Unassembled WGS sequence"/>
</dbReference>
<evidence type="ECO:0000313" key="1">
    <source>
        <dbReference type="EMBL" id="OLP73323.1"/>
    </source>
</evidence>
<sequence length="222" mass="24501">MAPASKKAKTLPAWPDKSQWDSADVSRAFLSDVEQYVMQVVEECFLPIVMGTKQRLIFPTTVVASVTKIPEEGVLPKDMPVVGGRLMVKVLQEMTAEKVSAESMRCLLECMLTVTLQVHSSDRPKLAVASLKSNEDLRRVALASCDSFLTWCRKLCVVAEMTDKSAPKMLESLHAGLRSLGYAELGFTFNGVKVDTKLMQSCQAVLRNMTPESEALLLRNST</sequence>
<comment type="caution">
    <text evidence="1">The sequence shown here is derived from an EMBL/GenBank/DDBJ whole genome shotgun (WGS) entry which is preliminary data.</text>
</comment>
<gene>
    <name evidence="1" type="ORF">AK812_SmicGene47473</name>
</gene>
<protein>
    <submittedName>
        <fullName evidence="1">Uncharacterized protein</fullName>
    </submittedName>
</protein>
<keyword evidence="2" id="KW-1185">Reference proteome</keyword>
<dbReference type="AlphaFoldDB" id="A0A1Q9BRK7"/>
<organism evidence="1 2">
    <name type="scientific">Symbiodinium microadriaticum</name>
    <name type="common">Dinoflagellate</name>
    <name type="synonym">Zooxanthella microadriatica</name>
    <dbReference type="NCBI Taxonomy" id="2951"/>
    <lineage>
        <taxon>Eukaryota</taxon>
        <taxon>Sar</taxon>
        <taxon>Alveolata</taxon>
        <taxon>Dinophyceae</taxon>
        <taxon>Suessiales</taxon>
        <taxon>Symbiodiniaceae</taxon>
        <taxon>Symbiodinium</taxon>
    </lineage>
</organism>
<accession>A0A1Q9BRK7</accession>
<proteinExistence type="predicted"/>
<dbReference type="EMBL" id="LSRX01005757">
    <property type="protein sequence ID" value="OLP73323.1"/>
    <property type="molecule type" value="Genomic_DNA"/>
</dbReference>
<evidence type="ECO:0000313" key="2">
    <source>
        <dbReference type="Proteomes" id="UP000186817"/>
    </source>
</evidence>
<dbReference type="OrthoDB" id="410515at2759"/>